<organism evidence="1 2">
    <name type="scientific">Limosa lapponica baueri</name>
    <dbReference type="NCBI Taxonomy" id="1758121"/>
    <lineage>
        <taxon>Eukaryota</taxon>
        <taxon>Metazoa</taxon>
        <taxon>Chordata</taxon>
        <taxon>Craniata</taxon>
        <taxon>Vertebrata</taxon>
        <taxon>Euteleostomi</taxon>
        <taxon>Archelosauria</taxon>
        <taxon>Archosauria</taxon>
        <taxon>Dinosauria</taxon>
        <taxon>Saurischia</taxon>
        <taxon>Theropoda</taxon>
        <taxon>Coelurosauria</taxon>
        <taxon>Aves</taxon>
        <taxon>Neognathae</taxon>
        <taxon>Neoaves</taxon>
        <taxon>Charadriiformes</taxon>
        <taxon>Scolopacidae</taxon>
        <taxon>Limosa</taxon>
    </lineage>
</organism>
<dbReference type="EMBL" id="KZ513963">
    <property type="protein sequence ID" value="PKU30795.1"/>
    <property type="molecule type" value="Genomic_DNA"/>
</dbReference>
<sequence length="90" mass="10126">MEGLHLWGGVDRSGPILFNIFINDLDDGAECTLSKFADDAKLGGVADTPEGHAVIQRNLDRLEKWSDRNLMQFTKGKYQFLHLGKNNPMH</sequence>
<proteinExistence type="predicted"/>
<keyword evidence="1" id="KW-0808">Transferase</keyword>
<reference evidence="2" key="2">
    <citation type="submission" date="2017-12" db="EMBL/GenBank/DDBJ databases">
        <title>Genome sequence of the Bar-tailed Godwit (Limosa lapponica baueri).</title>
        <authorList>
            <person name="Lima N.C.B."/>
            <person name="Parody-Merino A.M."/>
            <person name="Battley P.F."/>
            <person name="Fidler A.E."/>
            <person name="Prosdocimi F."/>
        </authorList>
    </citation>
    <scope>NUCLEOTIDE SEQUENCE [LARGE SCALE GENOMIC DNA]</scope>
</reference>
<name>A0A2I0TAI9_LIMLA</name>
<keyword evidence="1" id="KW-0548">Nucleotidyltransferase</keyword>
<keyword evidence="2" id="KW-1185">Reference proteome</keyword>
<keyword evidence="1" id="KW-0695">RNA-directed DNA polymerase</keyword>
<dbReference type="PANTHER" id="PTHR33332">
    <property type="entry name" value="REVERSE TRANSCRIPTASE DOMAIN-CONTAINING PROTEIN"/>
    <property type="match status" value="1"/>
</dbReference>
<dbReference type="OrthoDB" id="9391997at2759"/>
<dbReference type="AlphaFoldDB" id="A0A2I0TAI9"/>
<evidence type="ECO:0000313" key="1">
    <source>
        <dbReference type="EMBL" id="PKU30795.1"/>
    </source>
</evidence>
<evidence type="ECO:0000313" key="2">
    <source>
        <dbReference type="Proteomes" id="UP000233556"/>
    </source>
</evidence>
<dbReference type="Proteomes" id="UP000233556">
    <property type="component" value="Unassembled WGS sequence"/>
</dbReference>
<protein>
    <submittedName>
        <fullName evidence="1">Rna-directed dna polymerase from mobile element jockey-like</fullName>
    </submittedName>
</protein>
<gene>
    <name evidence="1" type="ORF">llap_18901</name>
</gene>
<dbReference type="GO" id="GO:0003964">
    <property type="term" value="F:RNA-directed DNA polymerase activity"/>
    <property type="evidence" value="ECO:0007669"/>
    <property type="project" value="UniProtKB-KW"/>
</dbReference>
<reference evidence="2" key="1">
    <citation type="submission" date="2017-11" db="EMBL/GenBank/DDBJ databases">
        <authorList>
            <person name="Lima N.C."/>
            <person name="Parody-Merino A.M."/>
            <person name="Battley P.F."/>
            <person name="Fidler A.E."/>
            <person name="Prosdocimi F."/>
        </authorList>
    </citation>
    <scope>NUCLEOTIDE SEQUENCE [LARGE SCALE GENOMIC DNA]</scope>
</reference>
<accession>A0A2I0TAI9</accession>